<gene>
    <name evidence="5" type="ORF">CALMAC_LOCUS6611</name>
</gene>
<dbReference type="EMBL" id="CAACVG010007072">
    <property type="protein sequence ID" value="VEN43476.1"/>
    <property type="molecule type" value="Genomic_DNA"/>
</dbReference>
<evidence type="ECO:0000256" key="2">
    <source>
        <dbReference type="ARBA" id="ARBA00022771"/>
    </source>
</evidence>
<evidence type="ECO:0000313" key="5">
    <source>
        <dbReference type="EMBL" id="VEN43476.1"/>
    </source>
</evidence>
<keyword evidence="3" id="KW-0862">Zinc</keyword>
<keyword evidence="2" id="KW-0863">Zinc-finger</keyword>
<accession>A0A653C6S4</accession>
<keyword evidence="1" id="KW-0479">Metal-binding</keyword>
<sequence>MEAIGFNILDLEHLSQAPEVIPGDNRYSGFTEVARRLRETACRGGVAASTTDHRTFGLRQCPLIADHLVKASSMANHLVRCRRRLAEGHAPSEDSIMKAVYVNKEAFLCKNCVSEPECTSDVGLLKKEIECLTREKSLMEKYVSELEFSNGLLKSQLSCSNNKSTSVTNSAKILSPAKTYSEQVKSVKTAAVLVVRSSDQNIANTDLEREMKAKIRPGSLNANVLGTKLIKNGIIINCENSSSLQKLKDGLQREMGNKCSVYEQKKFNPKIIVYSVNKSLAGNDKLIEYIIKDNRLDAGPSDVKLITKLNYKNSVNLILELKPALFKTVINTGYLYVGHVLLAMPEVPGCSGSNESLILLLFALSESGDAVGEPLATVFIMFNS</sequence>
<evidence type="ECO:0000259" key="4">
    <source>
        <dbReference type="PROSITE" id="PS51800"/>
    </source>
</evidence>
<dbReference type="InterPro" id="IPR022776">
    <property type="entry name" value="TRM13/UPF0224_CHHC_Znf_dom"/>
</dbReference>
<proteinExistence type="predicted"/>
<evidence type="ECO:0000256" key="1">
    <source>
        <dbReference type="ARBA" id="ARBA00022723"/>
    </source>
</evidence>
<name>A0A653C6S4_CALMS</name>
<dbReference type="PROSITE" id="PS51800">
    <property type="entry name" value="ZF_CHHC_U11_48K"/>
    <property type="match status" value="1"/>
</dbReference>
<dbReference type="GO" id="GO:0008270">
    <property type="term" value="F:zinc ion binding"/>
    <property type="evidence" value="ECO:0007669"/>
    <property type="project" value="UniProtKB-KW"/>
</dbReference>
<dbReference type="Proteomes" id="UP000410492">
    <property type="component" value="Unassembled WGS sequence"/>
</dbReference>
<feature type="domain" description="CHHC U11-48K-type" evidence="4">
    <location>
        <begin position="58"/>
        <end position="85"/>
    </location>
</feature>
<evidence type="ECO:0000256" key="3">
    <source>
        <dbReference type="ARBA" id="ARBA00022833"/>
    </source>
</evidence>
<keyword evidence="6" id="KW-1185">Reference proteome</keyword>
<dbReference type="OrthoDB" id="6775559at2759"/>
<organism evidence="5 6">
    <name type="scientific">Callosobruchus maculatus</name>
    <name type="common">Southern cowpea weevil</name>
    <name type="synonym">Pulse bruchid</name>
    <dbReference type="NCBI Taxonomy" id="64391"/>
    <lineage>
        <taxon>Eukaryota</taxon>
        <taxon>Metazoa</taxon>
        <taxon>Ecdysozoa</taxon>
        <taxon>Arthropoda</taxon>
        <taxon>Hexapoda</taxon>
        <taxon>Insecta</taxon>
        <taxon>Pterygota</taxon>
        <taxon>Neoptera</taxon>
        <taxon>Endopterygota</taxon>
        <taxon>Coleoptera</taxon>
        <taxon>Polyphaga</taxon>
        <taxon>Cucujiformia</taxon>
        <taxon>Chrysomeloidea</taxon>
        <taxon>Chrysomelidae</taxon>
        <taxon>Bruchinae</taxon>
        <taxon>Bruchini</taxon>
        <taxon>Callosobruchus</taxon>
    </lineage>
</organism>
<reference evidence="5 6" key="1">
    <citation type="submission" date="2019-01" db="EMBL/GenBank/DDBJ databases">
        <authorList>
            <person name="Sayadi A."/>
        </authorList>
    </citation>
    <scope>NUCLEOTIDE SEQUENCE [LARGE SCALE GENOMIC DNA]</scope>
</reference>
<dbReference type="AlphaFoldDB" id="A0A653C6S4"/>
<protein>
    <recommendedName>
        <fullName evidence="4">CHHC U11-48K-type domain-containing protein</fullName>
    </recommendedName>
</protein>
<evidence type="ECO:0000313" key="6">
    <source>
        <dbReference type="Proteomes" id="UP000410492"/>
    </source>
</evidence>